<dbReference type="AlphaFoldDB" id="A0A165IR10"/>
<dbReference type="Pfam" id="PF04664">
    <property type="entry name" value="OGFr_N"/>
    <property type="match status" value="1"/>
</dbReference>
<dbReference type="InterPro" id="IPR006757">
    <property type="entry name" value="OGF_rcpt"/>
</dbReference>
<dbReference type="EMBL" id="KV407455">
    <property type="protein sequence ID" value="KZF25259.1"/>
    <property type="molecule type" value="Genomic_DNA"/>
</dbReference>
<dbReference type="OrthoDB" id="9030204at2759"/>
<dbReference type="PANTHER" id="PTHR14015:SF2">
    <property type="entry name" value="OPIOID GROWTH FACTOR RECEPTOR (OGFR) CONSERVED DOMAIN-CONTAINING PROTEIN"/>
    <property type="match status" value="1"/>
</dbReference>
<dbReference type="InParanoid" id="A0A165IR10"/>
<dbReference type="GO" id="GO:0016020">
    <property type="term" value="C:membrane"/>
    <property type="evidence" value="ECO:0007669"/>
    <property type="project" value="InterPro"/>
</dbReference>
<dbReference type="RefSeq" id="XP_018190814.1">
    <property type="nucleotide sequence ID" value="XM_018331828.1"/>
</dbReference>
<dbReference type="GeneID" id="28896965"/>
<feature type="region of interest" description="Disordered" evidence="2">
    <location>
        <begin position="161"/>
        <end position="196"/>
    </location>
</feature>
<dbReference type="PANTHER" id="PTHR14015">
    <property type="entry name" value="OPIOID GROWTH FACTOR RECEPTOR OGFR ZETA-TYPE OPIOID RECEPTOR"/>
    <property type="match status" value="1"/>
</dbReference>
<comment type="similarity">
    <text evidence="1">Belongs to the opioid growth factor receptor family.</text>
</comment>
<dbReference type="GO" id="GO:0140625">
    <property type="term" value="F:opioid growth factor receptor activity"/>
    <property type="evidence" value="ECO:0007669"/>
    <property type="project" value="InterPro"/>
</dbReference>
<evidence type="ECO:0000313" key="4">
    <source>
        <dbReference type="EMBL" id="KZF25259.1"/>
    </source>
</evidence>
<dbReference type="InterPro" id="IPR039574">
    <property type="entry name" value="OGFr"/>
</dbReference>
<dbReference type="STRING" id="1328760.A0A165IR10"/>
<proteinExistence type="inferred from homology"/>
<evidence type="ECO:0000313" key="5">
    <source>
        <dbReference type="Proteomes" id="UP000076632"/>
    </source>
</evidence>
<gene>
    <name evidence="4" type="ORF">L228DRAFT_244052</name>
</gene>
<evidence type="ECO:0000256" key="1">
    <source>
        <dbReference type="ARBA" id="ARBA00010365"/>
    </source>
</evidence>
<protein>
    <recommendedName>
        <fullName evidence="3">Opioid growth factor receptor (OGFr) conserved domain-containing protein</fullName>
    </recommendedName>
</protein>
<evidence type="ECO:0000256" key="2">
    <source>
        <dbReference type="SAM" id="MobiDB-lite"/>
    </source>
</evidence>
<name>A0A165IR10_XYLHT</name>
<evidence type="ECO:0000259" key="3">
    <source>
        <dbReference type="Pfam" id="PF04664"/>
    </source>
</evidence>
<dbReference type="OMA" id="SHNYIQM"/>
<organism evidence="4 5">
    <name type="scientific">Xylona heveae (strain CBS 132557 / TC161)</name>
    <dbReference type="NCBI Taxonomy" id="1328760"/>
    <lineage>
        <taxon>Eukaryota</taxon>
        <taxon>Fungi</taxon>
        <taxon>Dikarya</taxon>
        <taxon>Ascomycota</taxon>
        <taxon>Pezizomycotina</taxon>
        <taxon>Xylonomycetes</taxon>
        <taxon>Xylonales</taxon>
        <taxon>Xylonaceae</taxon>
        <taxon>Xylona</taxon>
    </lineage>
</organism>
<dbReference type="Proteomes" id="UP000076632">
    <property type="component" value="Unassembled WGS sequence"/>
</dbReference>
<reference evidence="4 5" key="1">
    <citation type="journal article" date="2016" name="Fungal Biol.">
        <title>The genome of Xylona heveae provides a window into fungal endophytism.</title>
        <authorList>
            <person name="Gazis R."/>
            <person name="Kuo A."/>
            <person name="Riley R."/>
            <person name="LaButti K."/>
            <person name="Lipzen A."/>
            <person name="Lin J."/>
            <person name="Amirebrahimi M."/>
            <person name="Hesse C.N."/>
            <person name="Spatafora J.W."/>
            <person name="Henrissat B."/>
            <person name="Hainaut M."/>
            <person name="Grigoriev I.V."/>
            <person name="Hibbett D.S."/>
        </authorList>
    </citation>
    <scope>NUCLEOTIDE SEQUENCE [LARGE SCALE GENOMIC DNA]</scope>
    <source>
        <strain evidence="4 5">TC161</strain>
    </source>
</reference>
<sequence length="306" mass="34476">MAFLPVNPPLMSSIRNLCHIIYSGPRFRGSKRLRLPVSAACGLGRKHHLSSATMSKTVTASGSASQPPPLVSFFEHPNGSKDFRGRTLSSILKWSDADLEYSHDYIQSVFPLPEISPVNPQAPAVDHPTFEAFHARLELRERLREAFERILLFYGLKLETRQASPPPSFTNENSENINHASSPSQTDRKGHNNCSNPEIFRIVPAPNFSSASRSWVRPFGHNHLRITRIIRSLRILGLEPEAEAFFAALKSVYSSGKGNISSRSFTFWTRSAKRPLNIPPEDNSKNGWGNKGKVFLREFEQRRRQS</sequence>
<feature type="compositionally biased region" description="Polar residues" evidence="2">
    <location>
        <begin position="169"/>
        <end position="185"/>
    </location>
</feature>
<keyword evidence="5" id="KW-1185">Reference proteome</keyword>
<feature type="domain" description="Opioid growth factor receptor (OGFr) conserved" evidence="3">
    <location>
        <begin position="98"/>
        <end position="163"/>
    </location>
</feature>
<accession>A0A165IR10</accession>